<sequence>MHSARVGETICSSTRAVRDASFCIDKWHELPVSRLLQIERYRGFEYPHNRDHGGSSFQLRARAQLNVSSDTLYVSSFRRSFTVHASQQASQSRPIRPGPPSLGIRRPRPTAQQDEDSGFTILSYSEDRNRRIVEERQAREAEIKGQELSRAISLLQVQLDTWSSGRLDRSVIAQALAEQRRKGQKQYDEKFELCRSIWKLAVNHLKDLEAHIQYSQAWILYCKHRFALLDRSYSTFTTTLSQLNLQVNRLRYAVEWWRWKVDELDFRAQITADFVTQLKAIEIPQAPLAHSPQASLTYSLHDILDTNVHISNLLEDGLLLRLEEAYYNTRDPPPVSKAAVSLRENRRNFLPDISAIGMKGHVFRWCNRLSQTDMRLPGSVDPELVVLSVSLASYGWLHAYDQMQFEIQTCLGLLKKNPARYKKWEVAQRSFRGRDLFFGLQEELQVFLAKGTVLCRGEIMSRNQLDWCTYLPKYYACFRPFEEYATIMSQTVQALRSWKKPGREECSRYDSAIAKLRLHQRDFLSALDRLTVSMNTRLQVRDDVYIPKTWLRKRNFEASLQIAQSRAISSLTSRSDLYRDVHLSSNAIIDPLKLLEDCSLYPRTKTIEAEYVFSEQRALTLLADLARTKVIGVEIVAVPHWTYKSSSLKATVDRMFMHWLFATPDRVFIVEKFVLGPSRVPFLALKSLMETRDVLKIFHGWKTWESLLPRNNIFAQGIVDVEPSSAVKDAYFEKPDRRGWCLLTDKTFLRKAEKEGIRAAICNLALQPTYNLITFFNAVASRPELLAQLSSEDRSSILATCDTMKHDLGRSSEPPTFGPLRWDSDASVESEEYLASFTRNVHGSGKLRKVTLLDFVQGMVIYETRRRSISSKTQAHLVAYYLFTSFGQQLPVVSNLTGIVDVAEKILEVVSKLSLRLNAEHRTELERITGPCLLTSHRVSGDESNSTKPRRRRTVEKEILEEAITSLTQTTRPDTCLPVRPPLLSFIEQQSTGQPSHSETNWHGLPSVSVEPPATSNAAYTPFEVQAPSRSLKRKTGTSAAKIKGRIQGPGVESSTPRRKQAVSTSIKSGKQVSRRVRKVDGIFSAENARLLNLRLREQPRRVTMEDMAPPDSKPAPTTGSRMCDFISSFFVSKKPEKDD</sequence>
<evidence type="ECO:0000313" key="3">
    <source>
        <dbReference type="Proteomes" id="UP001309876"/>
    </source>
</evidence>
<evidence type="ECO:0000256" key="1">
    <source>
        <dbReference type="SAM" id="MobiDB-lite"/>
    </source>
</evidence>
<feature type="compositionally biased region" description="Polar residues" evidence="1">
    <location>
        <begin position="989"/>
        <end position="1001"/>
    </location>
</feature>
<dbReference type="Proteomes" id="UP001309876">
    <property type="component" value="Unassembled WGS sequence"/>
</dbReference>
<comment type="caution">
    <text evidence="2">The sequence shown here is derived from an EMBL/GenBank/DDBJ whole genome shotgun (WGS) entry which is preliminary data.</text>
</comment>
<feature type="region of interest" description="Disordered" evidence="1">
    <location>
        <begin position="85"/>
        <end position="118"/>
    </location>
</feature>
<reference evidence="2 3" key="1">
    <citation type="submission" date="2023-08" db="EMBL/GenBank/DDBJ databases">
        <title>Black Yeasts Isolated from many extreme environments.</title>
        <authorList>
            <person name="Coleine C."/>
            <person name="Stajich J.E."/>
            <person name="Selbmann L."/>
        </authorList>
    </citation>
    <scope>NUCLEOTIDE SEQUENCE [LARGE SCALE GENOMIC DNA]</scope>
    <source>
        <strain evidence="2 3">CCFEE 5910</strain>
    </source>
</reference>
<evidence type="ECO:0000313" key="2">
    <source>
        <dbReference type="EMBL" id="KAK5082630.1"/>
    </source>
</evidence>
<dbReference type="EMBL" id="JAVRRJ010000007">
    <property type="protein sequence ID" value="KAK5082630.1"/>
    <property type="molecule type" value="Genomic_DNA"/>
</dbReference>
<gene>
    <name evidence="2" type="ORF">LTR05_006510</name>
</gene>
<proteinExistence type="predicted"/>
<accession>A0AAN7YDX3</accession>
<keyword evidence="3" id="KW-1185">Reference proteome</keyword>
<organism evidence="2 3">
    <name type="scientific">Lithohypha guttulata</name>
    <dbReference type="NCBI Taxonomy" id="1690604"/>
    <lineage>
        <taxon>Eukaryota</taxon>
        <taxon>Fungi</taxon>
        <taxon>Dikarya</taxon>
        <taxon>Ascomycota</taxon>
        <taxon>Pezizomycotina</taxon>
        <taxon>Eurotiomycetes</taxon>
        <taxon>Chaetothyriomycetidae</taxon>
        <taxon>Chaetothyriales</taxon>
        <taxon>Trichomeriaceae</taxon>
        <taxon>Lithohypha</taxon>
    </lineage>
</organism>
<feature type="region of interest" description="Disordered" evidence="1">
    <location>
        <begin position="936"/>
        <end position="955"/>
    </location>
</feature>
<protein>
    <submittedName>
        <fullName evidence="2">Uncharacterized protein</fullName>
    </submittedName>
</protein>
<name>A0AAN7YDX3_9EURO</name>
<feature type="region of interest" description="Disordered" evidence="1">
    <location>
        <begin position="1023"/>
        <end position="1070"/>
    </location>
</feature>
<dbReference type="AlphaFoldDB" id="A0AAN7YDX3"/>
<feature type="region of interest" description="Disordered" evidence="1">
    <location>
        <begin position="989"/>
        <end position="1010"/>
    </location>
</feature>